<dbReference type="GO" id="GO:0003690">
    <property type="term" value="F:double-stranded DNA binding"/>
    <property type="evidence" value="ECO:0007669"/>
    <property type="project" value="TreeGrafter"/>
</dbReference>
<proteinExistence type="predicted"/>
<feature type="compositionally biased region" description="Basic residues" evidence="4">
    <location>
        <begin position="390"/>
        <end position="402"/>
    </location>
</feature>
<evidence type="ECO:0000256" key="4">
    <source>
        <dbReference type="SAM" id="MobiDB-lite"/>
    </source>
</evidence>
<gene>
    <name evidence="7" type="primary">LOC108858893</name>
</gene>
<evidence type="ECO:0000256" key="1">
    <source>
        <dbReference type="ARBA" id="ARBA00004123"/>
    </source>
</evidence>
<dbReference type="AlphaFoldDB" id="A0A6J0NUZ9"/>
<dbReference type="SUPFAM" id="SSF46785">
    <property type="entry name" value="Winged helix' DNA-binding domain"/>
    <property type="match status" value="1"/>
</dbReference>
<protein>
    <submittedName>
        <fullName evidence="7">Actin cytoskeleton-regulatory complex protein PAN1-like</fullName>
    </submittedName>
</protein>
<dbReference type="OrthoDB" id="1110759at2759"/>
<dbReference type="InterPro" id="IPR005818">
    <property type="entry name" value="Histone_H1/H5_H15"/>
</dbReference>
<dbReference type="InterPro" id="IPR036388">
    <property type="entry name" value="WH-like_DNA-bd_sf"/>
</dbReference>
<keyword evidence="3" id="KW-0539">Nucleus</keyword>
<name>A0A6J0NUZ9_RAPSA</name>
<feature type="region of interest" description="Disordered" evidence="4">
    <location>
        <begin position="341"/>
        <end position="360"/>
    </location>
</feature>
<dbReference type="GO" id="GO:0005730">
    <property type="term" value="C:nucleolus"/>
    <property type="evidence" value="ECO:0007669"/>
    <property type="project" value="TreeGrafter"/>
</dbReference>
<dbReference type="SMART" id="SM00526">
    <property type="entry name" value="H15"/>
    <property type="match status" value="1"/>
</dbReference>
<dbReference type="PANTHER" id="PTHR11467:SF117">
    <property type="entry name" value="H15 DOMAIN-CONTAINING PROTEIN"/>
    <property type="match status" value="1"/>
</dbReference>
<organism evidence="6 7">
    <name type="scientific">Raphanus sativus</name>
    <name type="common">Radish</name>
    <name type="synonym">Raphanus raphanistrum var. sativus</name>
    <dbReference type="NCBI Taxonomy" id="3726"/>
    <lineage>
        <taxon>Eukaryota</taxon>
        <taxon>Viridiplantae</taxon>
        <taxon>Streptophyta</taxon>
        <taxon>Embryophyta</taxon>
        <taxon>Tracheophyta</taxon>
        <taxon>Spermatophyta</taxon>
        <taxon>Magnoliopsida</taxon>
        <taxon>eudicotyledons</taxon>
        <taxon>Gunneridae</taxon>
        <taxon>Pentapetalae</taxon>
        <taxon>rosids</taxon>
        <taxon>malvids</taxon>
        <taxon>Brassicales</taxon>
        <taxon>Brassicaceae</taxon>
        <taxon>Brassiceae</taxon>
        <taxon>Raphanus</taxon>
    </lineage>
</organism>
<dbReference type="GO" id="GO:0006334">
    <property type="term" value="P:nucleosome assembly"/>
    <property type="evidence" value="ECO:0007669"/>
    <property type="project" value="InterPro"/>
</dbReference>
<dbReference type="RefSeq" id="XP_018488250.2">
    <property type="nucleotide sequence ID" value="XM_018632748.2"/>
</dbReference>
<feature type="region of interest" description="Disordered" evidence="4">
    <location>
        <begin position="389"/>
        <end position="416"/>
    </location>
</feature>
<evidence type="ECO:0000313" key="7">
    <source>
        <dbReference type="RefSeq" id="XP_018488250.2"/>
    </source>
</evidence>
<dbReference type="GO" id="GO:0045910">
    <property type="term" value="P:negative regulation of DNA recombination"/>
    <property type="evidence" value="ECO:0007669"/>
    <property type="project" value="TreeGrafter"/>
</dbReference>
<dbReference type="GO" id="GO:0030261">
    <property type="term" value="P:chromosome condensation"/>
    <property type="evidence" value="ECO:0007669"/>
    <property type="project" value="TreeGrafter"/>
</dbReference>
<sequence length="439" mass="46272">MDPSDSHQPFDFTTITNTYVPEGVTAPNISPTTTQTVNELNRVEANVEPVVQPRVEAAVQPHVEPAVQPHVEPAVQPHVEPHAASESALVPAQPSSNRRPYTDMIYEAVVALNEPRGSSKSAISSYIKRLNPNLPDGHEALMTHHLEVMKRCGILTMVRKSYMLADSSPPENVAVAPAAVNAGPVVASGSETPPGYTGSLDMLANSAAAVDTRLVVASGSEIPPTDTRSLDMLAVTASASASQPLKRGRGRPPKPKTEAPQQQQPIAAQPISQALQPSINVEPSDVQPSEEQPELPVTDPTVVVTESAKRGPGRPRKDGSGPSVQTPSLAVMMKRRGWPMSCRGSGREREPISVSAPDSVVPDVGGSGGVATLAPAGEEAMAVAAVMKRGPGRPPKRGRGRAAARPVQDTPRPVTRATGTIQELAYGELKRKIDIAVNI</sequence>
<dbReference type="InterPro" id="IPR017956">
    <property type="entry name" value="AT_hook_DNA-bd_motif"/>
</dbReference>
<dbReference type="InterPro" id="IPR036390">
    <property type="entry name" value="WH_DNA-bd_sf"/>
</dbReference>
<dbReference type="GeneID" id="108858893"/>
<dbReference type="KEGG" id="rsz:108858893"/>
<keyword evidence="6" id="KW-1185">Reference proteome</keyword>
<dbReference type="PROSITE" id="PS51504">
    <property type="entry name" value="H15"/>
    <property type="match status" value="1"/>
</dbReference>
<comment type="subcellular location">
    <subcellularLocation>
        <location evidence="1">Nucleus</location>
    </subcellularLocation>
</comment>
<keyword evidence="2" id="KW-0238">DNA-binding</keyword>
<dbReference type="Proteomes" id="UP000504610">
    <property type="component" value="Unplaced"/>
</dbReference>
<dbReference type="GO" id="GO:0000786">
    <property type="term" value="C:nucleosome"/>
    <property type="evidence" value="ECO:0007669"/>
    <property type="project" value="InterPro"/>
</dbReference>
<dbReference type="GO" id="GO:0031492">
    <property type="term" value="F:nucleosomal DNA binding"/>
    <property type="evidence" value="ECO:0007669"/>
    <property type="project" value="TreeGrafter"/>
</dbReference>
<dbReference type="PANTHER" id="PTHR11467">
    <property type="entry name" value="HISTONE H1"/>
    <property type="match status" value="1"/>
</dbReference>
<dbReference type="Pfam" id="PF00538">
    <property type="entry name" value="Linker_histone"/>
    <property type="match status" value="1"/>
</dbReference>
<evidence type="ECO:0000259" key="5">
    <source>
        <dbReference type="PROSITE" id="PS51504"/>
    </source>
</evidence>
<evidence type="ECO:0000256" key="2">
    <source>
        <dbReference type="ARBA" id="ARBA00023125"/>
    </source>
</evidence>
<accession>A0A6J0NUZ9</accession>
<feature type="region of interest" description="Disordered" evidence="4">
    <location>
        <begin position="281"/>
        <end position="326"/>
    </location>
</feature>
<dbReference type="Gene3D" id="1.10.10.10">
    <property type="entry name" value="Winged helix-like DNA-binding domain superfamily/Winged helix DNA-binding domain"/>
    <property type="match status" value="1"/>
</dbReference>
<evidence type="ECO:0000313" key="6">
    <source>
        <dbReference type="Proteomes" id="UP000504610"/>
    </source>
</evidence>
<evidence type="ECO:0000256" key="3">
    <source>
        <dbReference type="ARBA" id="ARBA00023242"/>
    </source>
</evidence>
<feature type="domain" description="H15" evidence="5">
    <location>
        <begin position="97"/>
        <end position="166"/>
    </location>
</feature>
<dbReference type="PRINTS" id="PR00929">
    <property type="entry name" value="ATHOOK"/>
</dbReference>
<feature type="region of interest" description="Disordered" evidence="4">
    <location>
        <begin position="237"/>
        <end position="266"/>
    </location>
</feature>
<reference evidence="7" key="1">
    <citation type="submission" date="2025-08" db="UniProtKB">
        <authorList>
            <consortium name="RefSeq"/>
        </authorList>
    </citation>
    <scope>IDENTIFICATION</scope>
    <source>
        <tissue evidence="7">Leaf</tissue>
    </source>
</reference>